<evidence type="ECO:0000313" key="11">
    <source>
        <dbReference type="Proteomes" id="UP001515480"/>
    </source>
</evidence>
<feature type="domain" description="Glycylpeptide N-tetradecanoyltransferase N-terminal" evidence="8">
    <location>
        <begin position="68"/>
        <end position="169"/>
    </location>
</feature>
<evidence type="ECO:0000256" key="1">
    <source>
        <dbReference type="ARBA" id="ARBA00009469"/>
    </source>
</evidence>
<dbReference type="PANTHER" id="PTHR11377:SF5">
    <property type="entry name" value="GLYCYLPEPTIDE N-TETRADECANOYLTRANSFERASE"/>
    <property type="match status" value="1"/>
</dbReference>
<dbReference type="InterPro" id="IPR022676">
    <property type="entry name" value="NMT_N"/>
</dbReference>
<dbReference type="InterPro" id="IPR000903">
    <property type="entry name" value="NMT"/>
</dbReference>
<dbReference type="InterPro" id="IPR016181">
    <property type="entry name" value="Acyl_CoA_acyltransferase"/>
</dbReference>
<evidence type="ECO:0000256" key="3">
    <source>
        <dbReference type="ARBA" id="ARBA00022679"/>
    </source>
</evidence>
<dbReference type="EMBL" id="JBGBPQ010000025">
    <property type="protein sequence ID" value="KAL1499435.1"/>
    <property type="molecule type" value="Genomic_DNA"/>
</dbReference>
<dbReference type="Gene3D" id="3.40.630.170">
    <property type="match status" value="1"/>
</dbReference>
<dbReference type="PROSITE" id="PS00976">
    <property type="entry name" value="NMT_2"/>
    <property type="match status" value="1"/>
</dbReference>
<keyword evidence="4 5" id="KW-0012">Acyltransferase</keyword>
<feature type="domain" description="Glycylpeptide N-tetradecanoyltransferase C-terminal" evidence="9">
    <location>
        <begin position="292"/>
        <end position="474"/>
    </location>
</feature>
<feature type="region of interest" description="Disordered" evidence="7">
    <location>
        <begin position="22"/>
        <end position="47"/>
    </location>
</feature>
<comment type="catalytic activity">
    <reaction evidence="5">
        <text>N-terminal glycyl-[protein] + tetradecanoyl-CoA = N-tetradecanoylglycyl-[protein] + CoA + H(+)</text>
        <dbReference type="Rhea" id="RHEA:15521"/>
        <dbReference type="Rhea" id="RHEA-COMP:12666"/>
        <dbReference type="Rhea" id="RHEA-COMP:12667"/>
        <dbReference type="ChEBI" id="CHEBI:15378"/>
        <dbReference type="ChEBI" id="CHEBI:57287"/>
        <dbReference type="ChEBI" id="CHEBI:57385"/>
        <dbReference type="ChEBI" id="CHEBI:64723"/>
        <dbReference type="ChEBI" id="CHEBI:133050"/>
        <dbReference type="EC" id="2.3.1.97"/>
    </reaction>
</comment>
<name>A0AB34IHR2_PRYPA</name>
<dbReference type="PANTHER" id="PTHR11377">
    <property type="entry name" value="N-MYRISTOYL TRANSFERASE"/>
    <property type="match status" value="1"/>
</dbReference>
<keyword evidence="3 5" id="KW-0808">Transferase</keyword>
<comment type="function">
    <text evidence="5">Adds a myristoyl group to the N-terminal glycine residue of certain cellular proteins.</text>
</comment>
<evidence type="ECO:0000256" key="5">
    <source>
        <dbReference type="RuleBase" id="RU000586"/>
    </source>
</evidence>
<reference evidence="10 11" key="1">
    <citation type="journal article" date="2024" name="Science">
        <title>Giant polyketide synthase enzymes in the biosynthesis of giant marine polyether toxins.</title>
        <authorList>
            <person name="Fallon T.R."/>
            <person name="Shende V.V."/>
            <person name="Wierzbicki I.H."/>
            <person name="Pendleton A.L."/>
            <person name="Watervoot N.F."/>
            <person name="Auber R.P."/>
            <person name="Gonzalez D.J."/>
            <person name="Wisecaver J.H."/>
            <person name="Moore B.S."/>
        </authorList>
    </citation>
    <scope>NUCLEOTIDE SEQUENCE [LARGE SCALE GENOMIC DNA]</scope>
    <source>
        <strain evidence="10 11">12B1</strain>
    </source>
</reference>
<dbReference type="GO" id="GO:0005737">
    <property type="term" value="C:cytoplasm"/>
    <property type="evidence" value="ECO:0007669"/>
    <property type="project" value="TreeGrafter"/>
</dbReference>
<keyword evidence="11" id="KW-1185">Reference proteome</keyword>
<dbReference type="AlphaFoldDB" id="A0AB34IHR2"/>
<protein>
    <recommendedName>
        <fullName evidence="2 5">Glycylpeptide N-tetradecanoyltransferase</fullName>
        <ecNumber evidence="2 5">2.3.1.97</ecNumber>
    </recommendedName>
</protein>
<dbReference type="SUPFAM" id="SSF55729">
    <property type="entry name" value="Acyl-CoA N-acyltransferases (Nat)"/>
    <property type="match status" value="3"/>
</dbReference>
<dbReference type="EC" id="2.3.1.97" evidence="2 5"/>
<comment type="caution">
    <text evidence="10">The sequence shown here is derived from an EMBL/GenBank/DDBJ whole genome shotgun (WGS) entry which is preliminary data.</text>
</comment>
<feature type="compositionally biased region" description="Basic and acidic residues" evidence="7">
    <location>
        <begin position="30"/>
        <end position="42"/>
    </location>
</feature>
<feature type="domain" description="Glycylpeptide N-tetradecanoyltransferase N-terminal" evidence="8">
    <location>
        <begin position="223"/>
        <end position="278"/>
    </location>
</feature>
<gene>
    <name evidence="10" type="ORF">AB1Y20_011640</name>
</gene>
<feature type="compositionally biased region" description="Basic and acidic residues" evidence="7">
    <location>
        <begin position="180"/>
        <end position="195"/>
    </location>
</feature>
<dbReference type="Pfam" id="PF01233">
    <property type="entry name" value="NMT"/>
    <property type="match status" value="2"/>
</dbReference>
<evidence type="ECO:0000256" key="7">
    <source>
        <dbReference type="SAM" id="MobiDB-lite"/>
    </source>
</evidence>
<accession>A0AB34IHR2</accession>
<proteinExistence type="inferred from homology"/>
<feature type="region of interest" description="Disordered" evidence="7">
    <location>
        <begin position="165"/>
        <end position="210"/>
    </location>
</feature>
<evidence type="ECO:0000313" key="10">
    <source>
        <dbReference type="EMBL" id="KAL1499435.1"/>
    </source>
</evidence>
<evidence type="ECO:0000256" key="4">
    <source>
        <dbReference type="ARBA" id="ARBA00023315"/>
    </source>
</evidence>
<dbReference type="InterPro" id="IPR022678">
    <property type="entry name" value="NMT_CS"/>
</dbReference>
<evidence type="ECO:0000256" key="2">
    <source>
        <dbReference type="ARBA" id="ARBA00012923"/>
    </source>
</evidence>
<sequence length="481" mass="54188">MTEEKKEASEPQALREVLEGLQVRSQQAKPGDDDLADKKHPFWDTQPVPSLGEELVVVPPDEQGPIDPPDIDAVKKEPYTLPPSFTWANVDLDDEVQAQELYSLLHENYVEDGDQMFRFDYSVPFLRWALQPPGFRREWHVGVRVAQTGKLVAFISCTPAELTCHGKRVQPGMPPSRAVTSEENKSGTPTDKPDAAPDSSAGSSSVVASDGVEGEVAPSKAAKDSIVEVNFLCVHKKLRSKRLAPVLIKEITRRVNMREIFQAAYTAGIVLPKPIARCRYWHRSLNPKKLIEVGFSRLAPRMTITRTLKLYALPDTPATRGLRPLRESDCADCCAKLNTFLQRYLLTPQFSLEEFKHWMLPQPNVVYSYVVEDVETKEITDMLSFYALPSSILGNEKHSTLHAAYCYYYFNLKTPLSKLMTDALILAKRADFDVFNALDILDNSTILKDLKFGIGDGHLQYYLYNWRCTAVQPQEVGLVLL</sequence>
<evidence type="ECO:0000256" key="6">
    <source>
        <dbReference type="RuleBase" id="RU004178"/>
    </source>
</evidence>
<comment type="similarity">
    <text evidence="1 6">Belongs to the NMT family.</text>
</comment>
<organism evidence="10 11">
    <name type="scientific">Prymnesium parvum</name>
    <name type="common">Toxic golden alga</name>
    <dbReference type="NCBI Taxonomy" id="97485"/>
    <lineage>
        <taxon>Eukaryota</taxon>
        <taxon>Haptista</taxon>
        <taxon>Haptophyta</taxon>
        <taxon>Prymnesiophyceae</taxon>
        <taxon>Prymnesiales</taxon>
        <taxon>Prymnesiaceae</taxon>
        <taxon>Prymnesium</taxon>
    </lineage>
</organism>
<evidence type="ECO:0000259" key="8">
    <source>
        <dbReference type="Pfam" id="PF01233"/>
    </source>
</evidence>
<dbReference type="Proteomes" id="UP001515480">
    <property type="component" value="Unassembled WGS sequence"/>
</dbReference>
<dbReference type="InterPro" id="IPR022677">
    <property type="entry name" value="NMT_C"/>
</dbReference>
<dbReference type="Pfam" id="PF02799">
    <property type="entry name" value="NMT_C"/>
    <property type="match status" value="1"/>
</dbReference>
<feature type="compositionally biased region" description="Low complexity" evidence="7">
    <location>
        <begin position="196"/>
        <end position="210"/>
    </location>
</feature>
<dbReference type="PIRSF" id="PIRSF015892">
    <property type="entry name" value="N-myristl_transf"/>
    <property type="match status" value="1"/>
</dbReference>
<dbReference type="GO" id="GO:0004379">
    <property type="term" value="F:glycylpeptide N-tetradecanoyltransferase activity"/>
    <property type="evidence" value="ECO:0007669"/>
    <property type="project" value="UniProtKB-EC"/>
</dbReference>
<evidence type="ECO:0000259" key="9">
    <source>
        <dbReference type="Pfam" id="PF02799"/>
    </source>
</evidence>
<dbReference type="PROSITE" id="PS00975">
    <property type="entry name" value="NMT_1"/>
    <property type="match status" value="1"/>
</dbReference>